<dbReference type="Proteomes" id="UP000820818">
    <property type="component" value="Linkage Group LG3"/>
</dbReference>
<feature type="compositionally biased region" description="Basic residues" evidence="1">
    <location>
        <begin position="1"/>
        <end position="11"/>
    </location>
</feature>
<proteinExistence type="predicted"/>
<dbReference type="PANTHER" id="PTHR14689:SF0">
    <property type="entry name" value="COILED-COIL DOMAIN-CONTAINING PROTEIN 82"/>
    <property type="match status" value="1"/>
</dbReference>
<evidence type="ECO:0000313" key="3">
    <source>
        <dbReference type="EMBL" id="KAI9562063.1"/>
    </source>
</evidence>
<dbReference type="GO" id="GO:0005634">
    <property type="term" value="C:nucleus"/>
    <property type="evidence" value="ECO:0007669"/>
    <property type="project" value="TreeGrafter"/>
</dbReference>
<gene>
    <name evidence="3" type="ORF">GHT06_013028</name>
</gene>
<accession>A0AAD5PY65</accession>
<organism evidence="3 4">
    <name type="scientific">Daphnia sinensis</name>
    <dbReference type="NCBI Taxonomy" id="1820382"/>
    <lineage>
        <taxon>Eukaryota</taxon>
        <taxon>Metazoa</taxon>
        <taxon>Ecdysozoa</taxon>
        <taxon>Arthropoda</taxon>
        <taxon>Crustacea</taxon>
        <taxon>Branchiopoda</taxon>
        <taxon>Diplostraca</taxon>
        <taxon>Cladocera</taxon>
        <taxon>Anomopoda</taxon>
        <taxon>Daphniidae</taxon>
        <taxon>Daphnia</taxon>
        <taxon>Daphnia similis group</taxon>
    </lineage>
</organism>
<evidence type="ECO:0000259" key="2">
    <source>
        <dbReference type="Pfam" id="PF13926"/>
    </source>
</evidence>
<dbReference type="Pfam" id="PF13926">
    <property type="entry name" value="DUF4211"/>
    <property type="match status" value="1"/>
</dbReference>
<keyword evidence="4" id="KW-1185">Reference proteome</keyword>
<dbReference type="InterPro" id="IPR025451">
    <property type="entry name" value="DUF4211"/>
</dbReference>
<feature type="compositionally biased region" description="Polar residues" evidence="1">
    <location>
        <begin position="104"/>
        <end position="115"/>
    </location>
</feature>
<sequence>MSIHFNKKKKERYTPGSKRPNASSLLSSEEELSDRRSSSSTESSFRQKQDSKNLRSPRKASKKSWQATIALLDCHFSGSSTDEEWNKMIPSNSSSDSDLDWNPMQKTQSRSSATPKLTKIVMKRPSPETAHPPALVAEPHFKASDDNQLSTPPKLMAIDNEAKKCGLKPLPPPILKAQPISLGGINEQSLLKEGQTIPTIMKNKESIESSCPPIQKLGNNLEITNIQESIPSTRTPKLKATHKKTENRRCDKQQRNRCCPPVNFTVNATSLSSNDEIPISVASPGPPELIPIFEKSKRESPEPPLLSSLEEAQNTIANSNEDETSESSLPPPKLTVTNKKRGRQKSVEKVLEEISSSPGVLEEAQAVPPSPKPPKLTNVKQPKKRTHKSSQPPVLEADPTAMIPNEDQQISVPSRTFPELGTNVKKSKINNKKSTQSKTLKKPALISQVSKIQTSTSSTSISPLEPTTCNKAEKNSSQFPHLASEDAVCIPKVPEKEQVSKPRIPTPSKSTTIVKKKKLTPELSPLPALKAVPTEPTSDEIRLSMPSPLEPSIECYLSFAGIIPYNASLLEKGFDSGKFIMLKSDLKTQKSPSIWRIDGKNLLQKYESISYNNGVAYRNISTYSSWMASNKGLYVPIEVEFSVQSKSETIVTFDRNKVMLPVEDGMMEALNEEANSMIDTFQIYLQTLMSQALDSNFVKEIVKEQDDYFLTSIAVVEDHWILPKRNMLKEIIKMKKPFQELIETHPGLELRCVTSGDKSCDSCNGRNPTRSFEFQPLSYSFDTLDIMEGKPSNKTYRLCLSCTDRILLYHELFHMRYHLFICCQKKVNQYDQRDGPAALTASLADQAWKSLMHRRVLLVLAETQQVISQYSASACVV</sequence>
<feature type="region of interest" description="Disordered" evidence="1">
    <location>
        <begin position="78"/>
        <end position="151"/>
    </location>
</feature>
<feature type="compositionally biased region" description="Basic and acidic residues" evidence="1">
    <location>
        <begin position="243"/>
        <end position="254"/>
    </location>
</feature>
<reference evidence="3 4" key="1">
    <citation type="submission" date="2022-05" db="EMBL/GenBank/DDBJ databases">
        <title>A multi-omics perspective on studying reproductive biology in Daphnia sinensis.</title>
        <authorList>
            <person name="Jia J."/>
        </authorList>
    </citation>
    <scope>NUCLEOTIDE SEQUENCE [LARGE SCALE GENOMIC DNA]</scope>
    <source>
        <strain evidence="3 4">WSL</strain>
    </source>
</reference>
<evidence type="ECO:0000313" key="4">
    <source>
        <dbReference type="Proteomes" id="UP000820818"/>
    </source>
</evidence>
<dbReference type="EMBL" id="WJBH02000003">
    <property type="protein sequence ID" value="KAI9562063.1"/>
    <property type="molecule type" value="Genomic_DNA"/>
</dbReference>
<feature type="region of interest" description="Disordered" evidence="1">
    <location>
        <begin position="227"/>
        <end position="257"/>
    </location>
</feature>
<comment type="caution">
    <text evidence="3">The sequence shown here is derived from an EMBL/GenBank/DDBJ whole genome shotgun (WGS) entry which is preliminary data.</text>
</comment>
<feature type="region of interest" description="Disordered" evidence="1">
    <location>
        <begin position="1"/>
        <end position="62"/>
    </location>
</feature>
<feature type="compositionally biased region" description="Polar residues" evidence="1">
    <location>
        <begin position="465"/>
        <end position="478"/>
    </location>
</feature>
<dbReference type="AlphaFoldDB" id="A0AAD5PY65"/>
<name>A0AAD5PY65_9CRUS</name>
<evidence type="ECO:0000256" key="1">
    <source>
        <dbReference type="SAM" id="MobiDB-lite"/>
    </source>
</evidence>
<feature type="region of interest" description="Disordered" evidence="1">
    <location>
        <begin position="276"/>
        <end position="478"/>
    </location>
</feature>
<dbReference type="PANTHER" id="PTHR14689">
    <property type="entry name" value="PHORBOL-ESTER_DAG-TYPE DOMAIN-CONTAINING PROTEIN"/>
    <property type="match status" value="1"/>
</dbReference>
<protein>
    <recommendedName>
        <fullName evidence="2">DUF4211 domain-containing protein</fullName>
    </recommendedName>
</protein>
<feature type="compositionally biased region" description="Low complexity" evidence="1">
    <location>
        <begin position="446"/>
        <end position="462"/>
    </location>
</feature>
<feature type="domain" description="DUF4211" evidence="2">
    <location>
        <begin position="667"/>
        <end position="783"/>
    </location>
</feature>